<protein>
    <recommendedName>
        <fullName evidence="4">Arylamine N-acetyltransferase</fullName>
    </recommendedName>
</protein>
<evidence type="ECO:0000256" key="1">
    <source>
        <dbReference type="ARBA" id="ARBA00006547"/>
    </source>
</evidence>
<dbReference type="Proteomes" id="UP000559256">
    <property type="component" value="Unassembled WGS sequence"/>
</dbReference>
<evidence type="ECO:0000313" key="2">
    <source>
        <dbReference type="EMBL" id="KAF5364593.1"/>
    </source>
</evidence>
<dbReference type="SUPFAM" id="SSF54001">
    <property type="entry name" value="Cysteine proteinases"/>
    <property type="match status" value="1"/>
</dbReference>
<organism evidence="2 3">
    <name type="scientific">Tetrapyrgos nigripes</name>
    <dbReference type="NCBI Taxonomy" id="182062"/>
    <lineage>
        <taxon>Eukaryota</taxon>
        <taxon>Fungi</taxon>
        <taxon>Dikarya</taxon>
        <taxon>Basidiomycota</taxon>
        <taxon>Agaricomycotina</taxon>
        <taxon>Agaricomycetes</taxon>
        <taxon>Agaricomycetidae</taxon>
        <taxon>Agaricales</taxon>
        <taxon>Marasmiineae</taxon>
        <taxon>Marasmiaceae</taxon>
        <taxon>Tetrapyrgos</taxon>
    </lineage>
</organism>
<evidence type="ECO:0008006" key="4">
    <source>
        <dbReference type="Google" id="ProtNLM"/>
    </source>
</evidence>
<comment type="similarity">
    <text evidence="1">Belongs to the arylamine N-acetyltransferase family.</text>
</comment>
<dbReference type="OrthoDB" id="10260017at2759"/>
<dbReference type="PANTHER" id="PTHR11786:SF0">
    <property type="entry name" value="ARYLAMINE N-ACETYLTRANSFERASE 4-RELATED"/>
    <property type="match status" value="1"/>
</dbReference>
<proteinExistence type="inferred from homology"/>
<dbReference type="InterPro" id="IPR053710">
    <property type="entry name" value="Arylamine_NAT_domain_sf"/>
</dbReference>
<reference evidence="2 3" key="1">
    <citation type="journal article" date="2020" name="ISME J.">
        <title>Uncovering the hidden diversity of litter-decomposition mechanisms in mushroom-forming fungi.</title>
        <authorList>
            <person name="Floudas D."/>
            <person name="Bentzer J."/>
            <person name="Ahren D."/>
            <person name="Johansson T."/>
            <person name="Persson P."/>
            <person name="Tunlid A."/>
        </authorList>
    </citation>
    <scope>NUCLEOTIDE SEQUENCE [LARGE SCALE GENOMIC DNA]</scope>
    <source>
        <strain evidence="2 3">CBS 291.85</strain>
    </source>
</reference>
<dbReference type="Gene3D" id="3.30.2140.20">
    <property type="match status" value="1"/>
</dbReference>
<gene>
    <name evidence="2" type="ORF">D9758_005584</name>
</gene>
<dbReference type="EMBL" id="JAACJM010000032">
    <property type="protein sequence ID" value="KAF5364593.1"/>
    <property type="molecule type" value="Genomic_DNA"/>
</dbReference>
<dbReference type="PANTHER" id="PTHR11786">
    <property type="entry name" value="N-HYDROXYARYLAMINE O-ACETYLTRANSFERASE"/>
    <property type="match status" value="1"/>
</dbReference>
<dbReference type="AlphaFoldDB" id="A0A8H5GGW2"/>
<accession>A0A8H5GGW2</accession>
<evidence type="ECO:0000313" key="3">
    <source>
        <dbReference type="Proteomes" id="UP000559256"/>
    </source>
</evidence>
<dbReference type="InterPro" id="IPR038765">
    <property type="entry name" value="Papain-like_cys_pep_sf"/>
</dbReference>
<comment type="caution">
    <text evidence="2">The sequence shown here is derived from an EMBL/GenBank/DDBJ whole genome shotgun (WGS) entry which is preliminary data.</text>
</comment>
<keyword evidence="3" id="KW-1185">Reference proteome</keyword>
<dbReference type="Pfam" id="PF00797">
    <property type="entry name" value="Acetyltransf_2"/>
    <property type="match status" value="1"/>
</dbReference>
<dbReference type="GO" id="GO:0016407">
    <property type="term" value="F:acetyltransferase activity"/>
    <property type="evidence" value="ECO:0007669"/>
    <property type="project" value="InterPro"/>
</dbReference>
<dbReference type="InterPro" id="IPR001447">
    <property type="entry name" value="Arylamine_N-AcTrfase"/>
</dbReference>
<sequence>MSATLNPRIDGKLRDGLWIRQTPSVYTKFYKDFVTNSYYNTLSTTSATQGKVKPSSQILQWLTRINYPKADLSEHVISTFDTSLENLCLLLRLILVAFPFENTQMHYTSHRTMDISHEGLFQRLVVEGNGSYCFGLNTLFLQMIRGLGYRAYPGAGRVNEQPPNTPPIFLPFVHMVVFVQPKDGSETYLADACGGGSCITQPILLADGQTVMGTSPTETHTLIRSARPESSLATSPGRPNAAVEWYLIIRHKKPSGDSSERVCYSFIEDEFFQADYDAANVSVYSSKHGFFADNLVCAKCIWLGDEEMETLAGSENSEEIGSKTLTDVSISLTYRYMGRLTMDGKTVKRHIGPRSEVIKTMEKETDRIEVLRDIFGVDIPPEEIRFMKGRVPSLDG</sequence>
<name>A0A8H5GGW2_9AGAR</name>